<dbReference type="Proteomes" id="UP000324222">
    <property type="component" value="Unassembled WGS sequence"/>
</dbReference>
<dbReference type="EMBL" id="VSRR010000037">
    <property type="protein sequence ID" value="MPC08620.1"/>
    <property type="molecule type" value="Genomic_DNA"/>
</dbReference>
<dbReference type="AlphaFoldDB" id="A0A5B7CH26"/>
<sequence>MDAKLCTKKKKNSVPKLSVPPLLLEAISVAVESVGGCGCQLGNKGILLLLLLLIPCCASAACQVRREYYPSYSQT</sequence>
<organism evidence="1 2">
    <name type="scientific">Portunus trituberculatus</name>
    <name type="common">Swimming crab</name>
    <name type="synonym">Neptunus trituberculatus</name>
    <dbReference type="NCBI Taxonomy" id="210409"/>
    <lineage>
        <taxon>Eukaryota</taxon>
        <taxon>Metazoa</taxon>
        <taxon>Ecdysozoa</taxon>
        <taxon>Arthropoda</taxon>
        <taxon>Crustacea</taxon>
        <taxon>Multicrustacea</taxon>
        <taxon>Malacostraca</taxon>
        <taxon>Eumalacostraca</taxon>
        <taxon>Eucarida</taxon>
        <taxon>Decapoda</taxon>
        <taxon>Pleocyemata</taxon>
        <taxon>Brachyura</taxon>
        <taxon>Eubrachyura</taxon>
        <taxon>Portunoidea</taxon>
        <taxon>Portunidae</taxon>
        <taxon>Portuninae</taxon>
        <taxon>Portunus</taxon>
    </lineage>
</organism>
<keyword evidence="2" id="KW-1185">Reference proteome</keyword>
<protein>
    <submittedName>
        <fullName evidence="1">Uncharacterized protein</fullName>
    </submittedName>
</protein>
<comment type="caution">
    <text evidence="1">The sequence shown here is derived from an EMBL/GenBank/DDBJ whole genome shotgun (WGS) entry which is preliminary data.</text>
</comment>
<accession>A0A5B7CH26</accession>
<gene>
    <name evidence="1" type="ORF">E2C01_001208</name>
</gene>
<proteinExistence type="predicted"/>
<evidence type="ECO:0000313" key="2">
    <source>
        <dbReference type="Proteomes" id="UP000324222"/>
    </source>
</evidence>
<evidence type="ECO:0000313" key="1">
    <source>
        <dbReference type="EMBL" id="MPC08620.1"/>
    </source>
</evidence>
<reference evidence="1 2" key="1">
    <citation type="submission" date="2019-05" db="EMBL/GenBank/DDBJ databases">
        <title>Another draft genome of Portunus trituberculatus and its Hox gene families provides insights of decapod evolution.</title>
        <authorList>
            <person name="Jeong J.-H."/>
            <person name="Song I."/>
            <person name="Kim S."/>
            <person name="Choi T."/>
            <person name="Kim D."/>
            <person name="Ryu S."/>
            <person name="Kim W."/>
        </authorList>
    </citation>
    <scope>NUCLEOTIDE SEQUENCE [LARGE SCALE GENOMIC DNA]</scope>
    <source>
        <tissue evidence="1">Muscle</tissue>
    </source>
</reference>
<name>A0A5B7CH26_PORTR</name>